<dbReference type="Gene3D" id="3.40.50.300">
    <property type="entry name" value="P-loop containing nucleotide triphosphate hydrolases"/>
    <property type="match status" value="1"/>
</dbReference>
<comment type="caution">
    <text evidence="3">The sequence shown here is derived from an EMBL/GenBank/DDBJ whole genome shotgun (WGS) entry which is preliminary data.</text>
</comment>
<evidence type="ECO:0000256" key="1">
    <source>
        <dbReference type="SAM" id="MobiDB-lite"/>
    </source>
</evidence>
<evidence type="ECO:0000313" key="2">
    <source>
        <dbReference type="EMBL" id="CAF1498788.1"/>
    </source>
</evidence>
<gene>
    <name evidence="2" type="ORF">BJG266_LOCUS43046</name>
    <name evidence="3" type="ORF">QVE165_LOCUS59963</name>
</gene>
<dbReference type="EMBL" id="CAJNOI010002945">
    <property type="protein sequence ID" value="CAF1498788.1"/>
    <property type="molecule type" value="Genomic_DNA"/>
</dbReference>
<reference evidence="3" key="1">
    <citation type="submission" date="2021-02" db="EMBL/GenBank/DDBJ databases">
        <authorList>
            <person name="Nowell W R."/>
        </authorList>
    </citation>
    <scope>NUCLEOTIDE SEQUENCE</scope>
</reference>
<organism evidence="3 4">
    <name type="scientific">Adineta steineri</name>
    <dbReference type="NCBI Taxonomy" id="433720"/>
    <lineage>
        <taxon>Eukaryota</taxon>
        <taxon>Metazoa</taxon>
        <taxon>Spiralia</taxon>
        <taxon>Gnathifera</taxon>
        <taxon>Rotifera</taxon>
        <taxon>Eurotatoria</taxon>
        <taxon>Bdelloidea</taxon>
        <taxon>Adinetida</taxon>
        <taxon>Adinetidae</taxon>
        <taxon>Adineta</taxon>
    </lineage>
</organism>
<sequence length="146" mass="16776">EYRELQSVEVSNDSSVGDCENELSEYDSRIETLKEQKSKKNGRRAIHGLRKIQQHVEAVTKQSHIFCHIVNKQEKLIHITSYEDEVHKDTRSLPGGERSFSTVYFMLALWKVVLMNLTFLCGKGEGVYTFKKVDPLRNPTQSAYPG</sequence>
<evidence type="ECO:0000313" key="4">
    <source>
        <dbReference type="Proteomes" id="UP000663832"/>
    </source>
</evidence>
<dbReference type="AlphaFoldDB" id="A0A816EBE5"/>
<dbReference type="EMBL" id="CAJNOM010003287">
    <property type="protein sequence ID" value="CAF1643876.1"/>
    <property type="molecule type" value="Genomic_DNA"/>
</dbReference>
<name>A0A816EBE5_9BILA</name>
<keyword evidence="4" id="KW-1185">Reference proteome</keyword>
<proteinExistence type="predicted"/>
<protein>
    <submittedName>
        <fullName evidence="3">Uncharacterized protein</fullName>
    </submittedName>
</protein>
<dbReference type="InterPro" id="IPR027417">
    <property type="entry name" value="P-loop_NTPase"/>
</dbReference>
<feature type="non-terminal residue" evidence="3">
    <location>
        <position position="1"/>
    </location>
</feature>
<dbReference type="OrthoDB" id="10072614at2759"/>
<evidence type="ECO:0000313" key="3">
    <source>
        <dbReference type="EMBL" id="CAF1643876.1"/>
    </source>
</evidence>
<feature type="region of interest" description="Disordered" evidence="1">
    <location>
        <begin position="1"/>
        <end position="21"/>
    </location>
</feature>
<accession>A0A816EBE5</accession>
<dbReference type="Proteomes" id="UP000663832">
    <property type="component" value="Unassembled WGS sequence"/>
</dbReference>
<dbReference type="Proteomes" id="UP000663877">
    <property type="component" value="Unassembled WGS sequence"/>
</dbReference>